<organism evidence="8 9">
    <name type="scientific">Neonectria magnoliae</name>
    <dbReference type="NCBI Taxonomy" id="2732573"/>
    <lineage>
        <taxon>Eukaryota</taxon>
        <taxon>Fungi</taxon>
        <taxon>Dikarya</taxon>
        <taxon>Ascomycota</taxon>
        <taxon>Pezizomycotina</taxon>
        <taxon>Sordariomycetes</taxon>
        <taxon>Hypocreomycetidae</taxon>
        <taxon>Hypocreales</taxon>
        <taxon>Nectriaceae</taxon>
        <taxon>Neonectria</taxon>
    </lineage>
</organism>
<evidence type="ECO:0000256" key="3">
    <source>
        <dbReference type="ARBA" id="ARBA00022989"/>
    </source>
</evidence>
<accession>A0ABR1IBE0</accession>
<dbReference type="InterPro" id="IPR008253">
    <property type="entry name" value="Marvel"/>
</dbReference>
<evidence type="ECO:0000313" key="8">
    <source>
        <dbReference type="EMBL" id="KAK7430918.1"/>
    </source>
</evidence>
<dbReference type="EMBL" id="JAZAVK010000015">
    <property type="protein sequence ID" value="KAK7430918.1"/>
    <property type="molecule type" value="Genomic_DNA"/>
</dbReference>
<keyword evidence="4 6" id="KW-0472">Membrane</keyword>
<evidence type="ECO:0000313" key="9">
    <source>
        <dbReference type="Proteomes" id="UP001498421"/>
    </source>
</evidence>
<evidence type="ECO:0000259" key="7">
    <source>
        <dbReference type="Pfam" id="PF01284"/>
    </source>
</evidence>
<evidence type="ECO:0000256" key="2">
    <source>
        <dbReference type="ARBA" id="ARBA00022692"/>
    </source>
</evidence>
<dbReference type="PANTHER" id="PTHR37451">
    <property type="entry name" value="MARVEL DOMAIN"/>
    <property type="match status" value="1"/>
</dbReference>
<feature type="domain" description="MARVEL" evidence="7">
    <location>
        <begin position="30"/>
        <end position="180"/>
    </location>
</feature>
<comment type="subcellular location">
    <subcellularLocation>
        <location evidence="1">Membrane</location>
        <topology evidence="1">Multi-pass membrane protein</topology>
    </subcellularLocation>
</comment>
<keyword evidence="9" id="KW-1185">Reference proteome</keyword>
<name>A0ABR1IBE0_9HYPO</name>
<feature type="region of interest" description="Disordered" evidence="5">
    <location>
        <begin position="214"/>
        <end position="344"/>
    </location>
</feature>
<evidence type="ECO:0000256" key="1">
    <source>
        <dbReference type="ARBA" id="ARBA00004141"/>
    </source>
</evidence>
<keyword evidence="3 6" id="KW-1133">Transmembrane helix</keyword>
<evidence type="ECO:0000256" key="5">
    <source>
        <dbReference type="SAM" id="MobiDB-lite"/>
    </source>
</evidence>
<dbReference type="Pfam" id="PF01284">
    <property type="entry name" value="MARVEL"/>
    <property type="match status" value="1"/>
</dbReference>
<feature type="transmembrane region" description="Helical" evidence="6">
    <location>
        <begin position="158"/>
        <end position="187"/>
    </location>
</feature>
<sequence>MEQQTQPQPPHHQENPAGGHVLQTPVWVMVIRGFQILVSIIILGLCASLIHDAYIAEEGFSLAVALFTWVGVGYIIATEKVPSFRGAYHIVAVLVIDGLLIILWLAAFASMAALRARYVVDVTVGDCVDDGSLLDSKTCSVARSLEKRNNVILFKSGLAMTAAIAGLGALMWLLFIAAFVWTLLMFLRGRKEGRFALNTAAPASPSNNYQMENKVAESTPMSPQTYPSQTQPQPPPVAFQENQYQQQQQGYGPQGQPYQQPQSPYQQQQGYPPPQEQQNFGQYPPQQQQQQQPYQQPIQPQVTGQSQPVSTAYSSELDGQNPYQGHPPVSPPPQQYQQPYPPQN</sequence>
<proteinExistence type="predicted"/>
<feature type="transmembrane region" description="Helical" evidence="6">
    <location>
        <begin position="60"/>
        <end position="77"/>
    </location>
</feature>
<keyword evidence="2 6" id="KW-0812">Transmembrane</keyword>
<feature type="compositionally biased region" description="Polar residues" evidence="5">
    <location>
        <begin position="302"/>
        <end position="318"/>
    </location>
</feature>
<protein>
    <recommendedName>
        <fullName evidence="7">MARVEL domain-containing protein</fullName>
    </recommendedName>
</protein>
<dbReference type="Proteomes" id="UP001498421">
    <property type="component" value="Unassembled WGS sequence"/>
</dbReference>
<evidence type="ECO:0000256" key="6">
    <source>
        <dbReference type="SAM" id="Phobius"/>
    </source>
</evidence>
<comment type="caution">
    <text evidence="8">The sequence shown here is derived from an EMBL/GenBank/DDBJ whole genome shotgun (WGS) entry which is preliminary data.</text>
</comment>
<feature type="compositionally biased region" description="Pro residues" evidence="5">
    <location>
        <begin position="328"/>
        <end position="344"/>
    </location>
</feature>
<dbReference type="PANTHER" id="PTHR37451:SF4">
    <property type="entry name" value="MARVEL DOMAIN-CONTAINING PROTEIN"/>
    <property type="match status" value="1"/>
</dbReference>
<feature type="transmembrane region" description="Helical" evidence="6">
    <location>
        <begin position="89"/>
        <end position="114"/>
    </location>
</feature>
<evidence type="ECO:0000256" key="4">
    <source>
        <dbReference type="ARBA" id="ARBA00023136"/>
    </source>
</evidence>
<reference evidence="8 9" key="1">
    <citation type="journal article" date="2025" name="Microbiol. Resour. Announc.">
        <title>Draft genome sequences for Neonectria magnoliae and Neonectria punicea, canker pathogens of Liriodendron tulipifera and Acer saccharum in West Virginia.</title>
        <authorList>
            <person name="Petronek H.M."/>
            <person name="Kasson M.T."/>
            <person name="Metheny A.M."/>
            <person name="Stauder C.M."/>
            <person name="Lovett B."/>
            <person name="Lynch S.C."/>
            <person name="Garnas J.R."/>
            <person name="Kasson L.R."/>
            <person name="Stajich J.E."/>
        </authorList>
    </citation>
    <scope>NUCLEOTIDE SEQUENCE [LARGE SCALE GENOMIC DNA]</scope>
    <source>
        <strain evidence="8 9">NRRL 64651</strain>
    </source>
</reference>
<feature type="compositionally biased region" description="Low complexity" evidence="5">
    <location>
        <begin position="218"/>
        <end position="231"/>
    </location>
</feature>
<gene>
    <name evidence="8" type="ORF">QQZ08_002446</name>
</gene>
<feature type="transmembrane region" description="Helical" evidence="6">
    <location>
        <begin position="36"/>
        <end position="54"/>
    </location>
</feature>
<feature type="compositionally biased region" description="Low complexity" evidence="5">
    <location>
        <begin position="243"/>
        <end position="301"/>
    </location>
</feature>